<evidence type="ECO:0000313" key="11">
    <source>
        <dbReference type="Proteomes" id="UP000249873"/>
    </source>
</evidence>
<comment type="subcellular location">
    <subcellularLocation>
        <location evidence="1">Membrane</location>
        <topology evidence="1">Multi-pass membrane protein</topology>
    </subcellularLocation>
</comment>
<evidence type="ECO:0000256" key="7">
    <source>
        <dbReference type="ARBA" id="ARBA00023235"/>
    </source>
</evidence>
<organism evidence="10 11">
    <name type="scientific">Arcticibacterium luteifluviistationis</name>
    <dbReference type="NCBI Taxonomy" id="1784714"/>
    <lineage>
        <taxon>Bacteria</taxon>
        <taxon>Pseudomonadati</taxon>
        <taxon>Bacteroidota</taxon>
        <taxon>Cytophagia</taxon>
        <taxon>Cytophagales</taxon>
        <taxon>Leadbetterellaceae</taxon>
        <taxon>Arcticibacterium</taxon>
    </lineage>
</organism>
<dbReference type="GO" id="GO:0045436">
    <property type="term" value="F:lycopene beta cyclase activity"/>
    <property type="evidence" value="ECO:0007669"/>
    <property type="project" value="UniProtKB-ARBA"/>
</dbReference>
<feature type="transmembrane region" description="Helical" evidence="8">
    <location>
        <begin position="131"/>
        <end position="151"/>
    </location>
</feature>
<evidence type="ECO:0000256" key="6">
    <source>
        <dbReference type="ARBA" id="ARBA00023136"/>
    </source>
</evidence>
<dbReference type="OrthoDB" id="5195186at2"/>
<keyword evidence="11" id="KW-1185">Reference proteome</keyword>
<sequence>MNWLYFLLNIGSLSIPFLYSFHPKMNFIRHWKAIFKSSFIIAVIFIIWDVIFTKNAVWGFNPNYHLGIELWHLPFEEILFFFCIPYASIFIHYSLEYFIPKVKLSLTLVKAITITLAVLAIFLSIKFSDRAYTFVNFSFFLLVLIISWFTNLELLRRFYLSFLIILIPFFIVNGILTGSFIESPVVWYNNDENLGIRLFTVPVEDTAYAFSMIFSNLMLMKYFSSKKPK</sequence>
<feature type="domain" description="Lycopene cyclase" evidence="9">
    <location>
        <begin position="129"/>
        <end position="223"/>
    </location>
</feature>
<comment type="pathway">
    <text evidence="2">Carotenoid biosynthesis.</text>
</comment>
<proteinExistence type="predicted"/>
<keyword evidence="7" id="KW-0413">Isomerase</keyword>
<dbReference type="RefSeq" id="WP_111372211.1">
    <property type="nucleotide sequence ID" value="NZ_CP029480.1"/>
</dbReference>
<feature type="transmembrane region" description="Helical" evidence="8">
    <location>
        <begin position="207"/>
        <end position="224"/>
    </location>
</feature>
<feature type="domain" description="Lycopene cyclase" evidence="9">
    <location>
        <begin position="2"/>
        <end position="92"/>
    </location>
</feature>
<evidence type="ECO:0000256" key="1">
    <source>
        <dbReference type="ARBA" id="ARBA00004141"/>
    </source>
</evidence>
<evidence type="ECO:0000256" key="2">
    <source>
        <dbReference type="ARBA" id="ARBA00004829"/>
    </source>
</evidence>
<dbReference type="KEGG" id="als:DJ013_12925"/>
<evidence type="ECO:0000256" key="4">
    <source>
        <dbReference type="ARBA" id="ARBA00022746"/>
    </source>
</evidence>
<dbReference type="GO" id="GO:0016020">
    <property type="term" value="C:membrane"/>
    <property type="evidence" value="ECO:0007669"/>
    <property type="project" value="UniProtKB-SubCell"/>
</dbReference>
<feature type="transmembrane region" description="Helical" evidence="8">
    <location>
        <begin position="6"/>
        <end position="22"/>
    </location>
</feature>
<evidence type="ECO:0000313" key="10">
    <source>
        <dbReference type="EMBL" id="AWV99018.1"/>
    </source>
</evidence>
<feature type="transmembrane region" description="Helical" evidence="8">
    <location>
        <begin position="34"/>
        <end position="58"/>
    </location>
</feature>
<dbReference type="InterPro" id="IPR017825">
    <property type="entry name" value="Lycopene_cyclase_dom"/>
</dbReference>
<feature type="transmembrane region" description="Helical" evidence="8">
    <location>
        <begin position="158"/>
        <end position="181"/>
    </location>
</feature>
<evidence type="ECO:0000259" key="9">
    <source>
        <dbReference type="Pfam" id="PF18916"/>
    </source>
</evidence>
<keyword evidence="5 8" id="KW-1133">Transmembrane helix</keyword>
<gene>
    <name evidence="10" type="ORF">DJ013_12925</name>
</gene>
<dbReference type="EMBL" id="CP029480">
    <property type="protein sequence ID" value="AWV99018.1"/>
    <property type="molecule type" value="Genomic_DNA"/>
</dbReference>
<evidence type="ECO:0000256" key="5">
    <source>
        <dbReference type="ARBA" id="ARBA00022989"/>
    </source>
</evidence>
<evidence type="ECO:0000256" key="3">
    <source>
        <dbReference type="ARBA" id="ARBA00022692"/>
    </source>
</evidence>
<evidence type="ECO:0000256" key="8">
    <source>
        <dbReference type="SAM" id="Phobius"/>
    </source>
</evidence>
<feature type="transmembrane region" description="Helical" evidence="8">
    <location>
        <begin position="107"/>
        <end position="125"/>
    </location>
</feature>
<dbReference type="Proteomes" id="UP000249873">
    <property type="component" value="Chromosome"/>
</dbReference>
<dbReference type="NCBIfam" id="TIGR03462">
    <property type="entry name" value="CarR_dom_SF"/>
    <property type="match status" value="2"/>
</dbReference>
<feature type="transmembrane region" description="Helical" evidence="8">
    <location>
        <begin position="78"/>
        <end position="95"/>
    </location>
</feature>
<protein>
    <submittedName>
        <fullName evidence="10">Lycopene cyclase domain-containing protein</fullName>
    </submittedName>
</protein>
<keyword evidence="3 8" id="KW-0812">Transmembrane</keyword>
<keyword evidence="6 8" id="KW-0472">Membrane</keyword>
<reference evidence="10 11" key="1">
    <citation type="submission" date="2018-05" db="EMBL/GenBank/DDBJ databases">
        <title>Complete genome sequence of Arcticibacterium luteifluviistationis SM1504T, a cytophagaceae bacterium isolated from Arctic surface seawater.</title>
        <authorList>
            <person name="Li Y."/>
            <person name="Qin Q.-L."/>
        </authorList>
    </citation>
    <scope>NUCLEOTIDE SEQUENCE [LARGE SCALE GENOMIC DNA]</scope>
    <source>
        <strain evidence="10 11">SM1504</strain>
    </source>
</reference>
<dbReference type="GO" id="GO:0016117">
    <property type="term" value="P:carotenoid biosynthetic process"/>
    <property type="evidence" value="ECO:0007669"/>
    <property type="project" value="UniProtKB-KW"/>
</dbReference>
<dbReference type="Pfam" id="PF18916">
    <property type="entry name" value="Lycopene_cyc"/>
    <property type="match status" value="2"/>
</dbReference>
<dbReference type="AlphaFoldDB" id="A0A2Z4GD54"/>
<dbReference type="GO" id="GO:0016872">
    <property type="term" value="F:intramolecular lyase activity"/>
    <property type="evidence" value="ECO:0007669"/>
    <property type="project" value="InterPro"/>
</dbReference>
<keyword evidence="4" id="KW-0125">Carotenoid biosynthesis</keyword>
<accession>A0A2Z4GD54</accession>
<name>A0A2Z4GD54_9BACT</name>